<dbReference type="RefSeq" id="XP_015411523.1">
    <property type="nucleotide sequence ID" value="XM_015546555.1"/>
</dbReference>
<keyword evidence="2" id="KW-1185">Reference proteome</keyword>
<name>A0A0L1JFQ9_ASPN3</name>
<sequence length="496" mass="56405">MDIPSSLLSFIPKDSFLLEPVGSPLPIITVLTPEQQADEEPTPCLPDTRRGVQSSTYEEYGAPHDYPANSLLDPIPLLVMNYTRSIPTYGVDDMQALSFHRTIFGPMKSTRTPTHSAQSLFVNYVMDKQMALHFLLAVAHSELSLYYGNGLVLPQRSYQHFDQGTKLLRYALTPRGLPDHVNMMLSFLYMYMFWMRRDQPVPQKVRELSQTVVNYVRTHKVDEFCINDGVNLFPEAFAAGLLIPGQVLLARIFTYLYDRDGFCSFFGCGGSFATFVNDDYSKRRNIWRLSRTVFLLFPEEQGLPSGSLPEVHEAAILDLYFTLITIHHEINIYSQTGVLRRCGDERRLKQHLDELKKEYSCIFSLVANSEPLGCCRPSLMECVTVTFFYALQIYLHRSCESAFGADPVPEEVRCALSSLITCAYKTVTIGSAQLLERFQWSLFIGGIETCDPVHREWIITYLSDPALKRVFQLVQEAKRHSPVTMQILRRIVGGGP</sequence>
<dbReference type="OrthoDB" id="4356994at2759"/>
<evidence type="ECO:0000313" key="1">
    <source>
        <dbReference type="EMBL" id="KNG90600.1"/>
    </source>
</evidence>
<gene>
    <name evidence="1" type="ORF">ANOM_001298</name>
</gene>
<dbReference type="Pfam" id="PF11951">
    <property type="entry name" value="Fungal_trans_2"/>
    <property type="match status" value="1"/>
</dbReference>
<proteinExistence type="predicted"/>
<protein>
    <recommendedName>
        <fullName evidence="3">Zn(II)2Cys6 transcription factor</fullName>
    </recommendedName>
</protein>
<evidence type="ECO:0000313" key="2">
    <source>
        <dbReference type="Proteomes" id="UP000037505"/>
    </source>
</evidence>
<dbReference type="AlphaFoldDB" id="A0A0L1JFQ9"/>
<accession>A0A0L1JFQ9</accession>
<evidence type="ECO:0008006" key="3">
    <source>
        <dbReference type="Google" id="ProtNLM"/>
    </source>
</evidence>
<comment type="caution">
    <text evidence="1">The sequence shown here is derived from an EMBL/GenBank/DDBJ whole genome shotgun (WGS) entry which is preliminary data.</text>
</comment>
<dbReference type="Proteomes" id="UP000037505">
    <property type="component" value="Unassembled WGS sequence"/>
</dbReference>
<reference evidence="1 2" key="1">
    <citation type="submission" date="2014-06" db="EMBL/GenBank/DDBJ databases">
        <title>The Genome of the Aflatoxigenic Filamentous Fungus Aspergillus nomius.</title>
        <authorList>
            <person name="Moore M.G."/>
            <person name="Shannon B.M."/>
            <person name="Brian M.M."/>
        </authorList>
    </citation>
    <scope>NUCLEOTIDE SEQUENCE [LARGE SCALE GENOMIC DNA]</scope>
    <source>
        <strain evidence="1 2">NRRL 13137</strain>
    </source>
</reference>
<dbReference type="EMBL" id="JNOM01000011">
    <property type="protein sequence ID" value="KNG90600.1"/>
    <property type="molecule type" value="Genomic_DNA"/>
</dbReference>
<dbReference type="GeneID" id="26803102"/>
<organism evidence="1 2">
    <name type="scientific">Aspergillus nomiae NRRL (strain ATCC 15546 / NRRL 13137 / CBS 260.88 / M93)</name>
    <dbReference type="NCBI Taxonomy" id="1509407"/>
    <lineage>
        <taxon>Eukaryota</taxon>
        <taxon>Fungi</taxon>
        <taxon>Dikarya</taxon>
        <taxon>Ascomycota</taxon>
        <taxon>Pezizomycotina</taxon>
        <taxon>Eurotiomycetes</taxon>
        <taxon>Eurotiomycetidae</taxon>
        <taxon>Eurotiales</taxon>
        <taxon>Aspergillaceae</taxon>
        <taxon>Aspergillus</taxon>
        <taxon>Aspergillus subgen. Circumdati</taxon>
    </lineage>
</organism>
<dbReference type="InterPro" id="IPR021858">
    <property type="entry name" value="Fun_TF"/>
</dbReference>